<dbReference type="EMBL" id="CP000527">
    <property type="protein sequence ID" value="ABM28638.1"/>
    <property type="molecule type" value="Genomic_DNA"/>
</dbReference>
<gene>
    <name evidence="1" type="ordered locus">Dvul_1621</name>
</gene>
<dbReference type="GO" id="GO:0009288">
    <property type="term" value="C:bacterial-type flagellum"/>
    <property type="evidence" value="ECO:0007669"/>
    <property type="project" value="InterPro"/>
</dbReference>
<organism evidence="1 2">
    <name type="scientific">Nitratidesulfovibrio vulgaris (strain DP4)</name>
    <name type="common">Desulfovibrio vulgaris</name>
    <dbReference type="NCBI Taxonomy" id="391774"/>
    <lineage>
        <taxon>Bacteria</taxon>
        <taxon>Pseudomonadati</taxon>
        <taxon>Thermodesulfobacteriota</taxon>
        <taxon>Desulfovibrionia</taxon>
        <taxon>Desulfovibrionales</taxon>
        <taxon>Desulfovibrionaceae</taxon>
        <taxon>Nitratidesulfovibrio</taxon>
    </lineage>
</organism>
<dbReference type="Proteomes" id="UP000009173">
    <property type="component" value="Chromosome"/>
</dbReference>
<sequence length="248" mass="27253">MVSQEELMRKVMDNVSTTLVENLRTVIAETVEREITKSLTSALVESEFHKRLSRDMRKGLQKIYKEIAQAAQTSHAPAEAPALTPSQADADRLFSEASQQLGEILVTTEQATVDIMDIVERHFELQPEAAVILDNLKAGTATPDDIERLSAMHGQLGDDLVTIMTTLSFQDLTGQRIKKIVAALQAIESTVVELFLSSGLLMKAHAETPDRDLDELEAETRKAVSELKGPTRDASQANIDDMLAQLGL</sequence>
<dbReference type="Gene3D" id="1.10.287.500">
    <property type="entry name" value="Helix hairpin bin"/>
    <property type="match status" value="1"/>
</dbReference>
<proteinExistence type="predicted"/>
<evidence type="ECO:0000313" key="2">
    <source>
        <dbReference type="Proteomes" id="UP000009173"/>
    </source>
</evidence>
<dbReference type="Pfam" id="PF04344">
    <property type="entry name" value="CheZ"/>
    <property type="match status" value="1"/>
</dbReference>
<dbReference type="KEGG" id="dvl:Dvul_1621"/>
<dbReference type="InterPro" id="IPR007439">
    <property type="entry name" value="Chemotax_Pase_CheZ"/>
</dbReference>
<dbReference type="AlphaFoldDB" id="A0A0H3A8Q2"/>
<reference evidence="2" key="1">
    <citation type="journal article" date="2009" name="Environ. Microbiol.">
        <title>Contribution of mobile genetic elements to Desulfovibrio vulgaris genome plasticity.</title>
        <authorList>
            <person name="Walker C.B."/>
            <person name="Stolyar S."/>
            <person name="Chivian D."/>
            <person name="Pinel N."/>
            <person name="Gabster J.A."/>
            <person name="Dehal P.S."/>
            <person name="He Z."/>
            <person name="Yang Z.K."/>
            <person name="Yen H.C."/>
            <person name="Zhou J."/>
            <person name="Wall J.D."/>
            <person name="Hazen T.C."/>
            <person name="Arkin A.P."/>
            <person name="Stahl D.A."/>
        </authorList>
    </citation>
    <scope>NUCLEOTIDE SEQUENCE [LARGE SCALE GENOMIC DNA]</scope>
    <source>
        <strain evidence="2">DP4</strain>
    </source>
</reference>
<evidence type="ECO:0000313" key="1">
    <source>
        <dbReference type="EMBL" id="ABM28638.1"/>
    </source>
</evidence>
<name>A0A0H3A8Q2_NITV4</name>
<protein>
    <submittedName>
        <fullName evidence="1">Putative chemotaxis phosphatase, CheZ</fullName>
    </submittedName>
</protein>
<dbReference type="HOGENOM" id="CLU_1145735_0_0_7"/>
<dbReference type="RefSeq" id="WP_011792379.1">
    <property type="nucleotide sequence ID" value="NC_008751.1"/>
</dbReference>
<dbReference type="SUPFAM" id="SSF75708">
    <property type="entry name" value="Chemotaxis phosphatase CheZ"/>
    <property type="match status" value="1"/>
</dbReference>
<dbReference type="GO" id="GO:0003824">
    <property type="term" value="F:catalytic activity"/>
    <property type="evidence" value="ECO:0007669"/>
    <property type="project" value="InterPro"/>
</dbReference>
<accession>A0A0H3A8Q2</accession>
<dbReference type="GO" id="GO:0050920">
    <property type="term" value="P:regulation of chemotaxis"/>
    <property type="evidence" value="ECO:0007669"/>
    <property type="project" value="InterPro"/>
</dbReference>